<proteinExistence type="predicted"/>
<organism evidence="3 4">
    <name type="scientific">Streptomyces sporangiiformans</name>
    <dbReference type="NCBI Taxonomy" id="2315329"/>
    <lineage>
        <taxon>Bacteria</taxon>
        <taxon>Bacillati</taxon>
        <taxon>Actinomycetota</taxon>
        <taxon>Actinomycetes</taxon>
        <taxon>Kitasatosporales</taxon>
        <taxon>Streptomycetaceae</taxon>
        <taxon>Streptomyces</taxon>
    </lineage>
</organism>
<dbReference type="OrthoDB" id="3873198at2"/>
<accession>A0A505DQ26</accession>
<dbReference type="InterPro" id="IPR046266">
    <property type="entry name" value="DUF6299"/>
</dbReference>
<name>A0A505DQ26_9ACTN</name>
<feature type="chain" id="PRO_5021309164" description="DUF6299 domain-containing protein" evidence="1">
    <location>
        <begin position="28"/>
        <end position="143"/>
    </location>
</feature>
<keyword evidence="1" id="KW-0732">Signal</keyword>
<evidence type="ECO:0000256" key="1">
    <source>
        <dbReference type="SAM" id="SignalP"/>
    </source>
</evidence>
<reference evidence="3 4" key="1">
    <citation type="submission" date="2019-06" db="EMBL/GenBank/DDBJ databases">
        <title>Streptomyces sporangiiformans sp. nov., a novel actinomycete isolated from soil in Mount Song.</title>
        <authorList>
            <person name="Han L."/>
        </authorList>
    </citation>
    <scope>NUCLEOTIDE SEQUENCE [LARGE SCALE GENOMIC DNA]</scope>
    <source>
        <strain evidence="3 4">NEAU-SSA 1</strain>
    </source>
</reference>
<evidence type="ECO:0000313" key="3">
    <source>
        <dbReference type="EMBL" id="TPQ23381.1"/>
    </source>
</evidence>
<feature type="domain" description="DUF6299" evidence="2">
    <location>
        <begin position="29"/>
        <end position="142"/>
    </location>
</feature>
<dbReference type="Proteomes" id="UP000317378">
    <property type="component" value="Unassembled WGS sequence"/>
</dbReference>
<evidence type="ECO:0000313" key="4">
    <source>
        <dbReference type="Proteomes" id="UP000317378"/>
    </source>
</evidence>
<gene>
    <name evidence="3" type="ORF">FGD71_003890</name>
</gene>
<protein>
    <recommendedName>
        <fullName evidence="2">DUF6299 domain-containing protein</fullName>
    </recommendedName>
</protein>
<dbReference type="EMBL" id="VCHX02000047">
    <property type="protein sequence ID" value="TPQ23381.1"/>
    <property type="molecule type" value="Genomic_DNA"/>
</dbReference>
<keyword evidence="4" id="KW-1185">Reference proteome</keyword>
<dbReference type="Pfam" id="PF19816">
    <property type="entry name" value="DUF6299"/>
    <property type="match status" value="1"/>
</dbReference>
<comment type="caution">
    <text evidence="3">The sequence shown here is derived from an EMBL/GenBank/DDBJ whole genome shotgun (WGS) entry which is preliminary data.</text>
</comment>
<evidence type="ECO:0000259" key="2">
    <source>
        <dbReference type="Pfam" id="PF19816"/>
    </source>
</evidence>
<dbReference type="RefSeq" id="WP_119098959.1">
    <property type="nucleotide sequence ID" value="NZ_QXMJ01000047.1"/>
</dbReference>
<dbReference type="AlphaFoldDB" id="A0A505DQ26"/>
<sequence>MSLRHIAGVAAGSALLMLPAPSAEALAAPDESVTVDRVGTLTRHGTVTLTGTYRCTDSQGPVFVTTALRQGEHGVRRGIGGTRAVCDGEEHRWTNTARTGRGRFQPGSARVDAAVLELGVGGWPLPVPYVHATRTQIIVLSQG</sequence>
<feature type="signal peptide" evidence="1">
    <location>
        <begin position="1"/>
        <end position="27"/>
    </location>
</feature>